<dbReference type="SUPFAM" id="SSF75708">
    <property type="entry name" value="Chemotaxis phosphatase CheZ"/>
    <property type="match status" value="1"/>
</dbReference>
<dbReference type="RefSeq" id="WP_183369408.1">
    <property type="nucleotide sequence ID" value="NZ_BAABHL010000105.1"/>
</dbReference>
<dbReference type="Proteomes" id="UP000551501">
    <property type="component" value="Unassembled WGS sequence"/>
</dbReference>
<name>A0A840EV28_9ACTN</name>
<comment type="caution">
    <text evidence="1">The sequence shown here is derived from an EMBL/GenBank/DDBJ whole genome shotgun (WGS) entry which is preliminary data.</text>
</comment>
<proteinExistence type="predicted"/>
<keyword evidence="2" id="KW-1185">Reference proteome</keyword>
<gene>
    <name evidence="1" type="ORF">BKA16_000756</name>
</gene>
<dbReference type="EMBL" id="JACIFP010000001">
    <property type="protein sequence ID" value="MBB4134204.1"/>
    <property type="molecule type" value="Genomic_DNA"/>
</dbReference>
<reference evidence="1 2" key="1">
    <citation type="submission" date="2020-08" db="EMBL/GenBank/DDBJ databases">
        <title>Sequencing the genomes of 1000 actinobacteria strains.</title>
        <authorList>
            <person name="Klenk H.-P."/>
        </authorList>
    </citation>
    <scope>NUCLEOTIDE SEQUENCE [LARGE SCALE GENOMIC DNA]</scope>
    <source>
        <strain evidence="1 2">DSM 45298</strain>
    </source>
</reference>
<organism evidence="1 2">
    <name type="scientific">Gordonia humi</name>
    <dbReference type="NCBI Taxonomy" id="686429"/>
    <lineage>
        <taxon>Bacteria</taxon>
        <taxon>Bacillati</taxon>
        <taxon>Actinomycetota</taxon>
        <taxon>Actinomycetes</taxon>
        <taxon>Mycobacteriales</taxon>
        <taxon>Gordoniaceae</taxon>
        <taxon>Gordonia</taxon>
    </lineage>
</organism>
<accession>A0A840EV28</accession>
<protein>
    <submittedName>
        <fullName evidence="1">Uncharacterized protein</fullName>
    </submittedName>
</protein>
<evidence type="ECO:0000313" key="1">
    <source>
        <dbReference type="EMBL" id="MBB4134204.1"/>
    </source>
</evidence>
<dbReference type="AlphaFoldDB" id="A0A840EV28"/>
<sequence length="394" mass="42672">MSSNSRRGLFGRRQQTIRATAAQFAALTDAFFATESRMGEIAPAVRASRAVAPGRIPQQDFDALRDQYDGVISTYLTLTADGSPAATPQAVDACVRSFNDVAAAMNRFSSTHQKALYDGHEAMAAATRAQRDGRVAATRALAAFDRAAPEHIRLGSVRAAADRLTRATAAFEAASGIVEQQQTGDELIAAADDLEQRLGQAPGLAAVADRTIRSLRTRADAVTTRLEAVPGVMSQLLRDFSGECSADLVSTPEEVRADLSAAGERLDRATTLAGSAPDEALDAAEIARTRLTHADAALDRVFDRLTDLREVRRDPGEAAAKVRFRVRDAQNFALGHGLEREWGSVLDAQGQRIDRAATTLERIHPDYWSYLTQLRAVDTRITEVIGRMREQVAR</sequence>
<evidence type="ECO:0000313" key="2">
    <source>
        <dbReference type="Proteomes" id="UP000551501"/>
    </source>
</evidence>